<dbReference type="InterPro" id="IPR034804">
    <property type="entry name" value="SQR/QFR_C/D"/>
</dbReference>
<dbReference type="SUPFAM" id="SSF81343">
    <property type="entry name" value="Fumarate reductase respiratory complex transmembrane subunits"/>
    <property type="match status" value="1"/>
</dbReference>
<evidence type="ECO:0008006" key="10">
    <source>
        <dbReference type="Google" id="ProtNLM"/>
    </source>
</evidence>
<dbReference type="GO" id="GO:0005739">
    <property type="term" value="C:mitochondrion"/>
    <property type="evidence" value="ECO:0007669"/>
    <property type="project" value="GOC"/>
</dbReference>
<evidence type="ECO:0000256" key="8">
    <source>
        <dbReference type="SAM" id="Phobius"/>
    </source>
</evidence>
<dbReference type="GO" id="GO:0006099">
    <property type="term" value="P:tricarboxylic acid cycle"/>
    <property type="evidence" value="ECO:0007669"/>
    <property type="project" value="InterPro"/>
</dbReference>
<dbReference type="EMBL" id="MN740920">
    <property type="protein sequence ID" value="QHU17940.1"/>
    <property type="molecule type" value="Genomic_DNA"/>
</dbReference>
<dbReference type="GO" id="GO:0016020">
    <property type="term" value="C:membrane"/>
    <property type="evidence" value="ECO:0007669"/>
    <property type="project" value="UniProtKB-SubCell"/>
</dbReference>
<evidence type="ECO:0000256" key="1">
    <source>
        <dbReference type="ARBA" id="ARBA00004370"/>
    </source>
</evidence>
<dbReference type="AlphaFoldDB" id="A0A6C0KMP2"/>
<keyword evidence="2" id="KW-0349">Heme</keyword>
<comment type="subcellular location">
    <subcellularLocation>
        <location evidence="1">Membrane</location>
    </subcellularLocation>
</comment>
<keyword evidence="4" id="KW-0479">Metal-binding</keyword>
<protein>
    <recommendedName>
        <fullName evidence="10">Succinate dehydrogenase</fullName>
    </recommendedName>
</protein>
<dbReference type="GO" id="GO:0009055">
    <property type="term" value="F:electron transfer activity"/>
    <property type="evidence" value="ECO:0007669"/>
    <property type="project" value="InterPro"/>
</dbReference>
<evidence type="ECO:0000313" key="9">
    <source>
        <dbReference type="EMBL" id="QHU17940.1"/>
    </source>
</evidence>
<dbReference type="NCBIfam" id="TIGR02970">
    <property type="entry name" value="succ_dehyd_cytB"/>
    <property type="match status" value="1"/>
</dbReference>
<dbReference type="Gene3D" id="1.20.1300.10">
    <property type="entry name" value="Fumarate reductase/succinate dehydrogenase, transmembrane subunit"/>
    <property type="match status" value="1"/>
</dbReference>
<dbReference type="PANTHER" id="PTHR10978">
    <property type="entry name" value="SUCCINATE DEHYDROGENASE CYTOCHROME B560 SUBUNIT"/>
    <property type="match status" value="1"/>
</dbReference>
<feature type="transmembrane region" description="Helical" evidence="8">
    <location>
        <begin position="29"/>
        <end position="50"/>
    </location>
</feature>
<dbReference type="PIRSF" id="PIRSF000178">
    <property type="entry name" value="SDH_cyt_b560"/>
    <property type="match status" value="1"/>
</dbReference>
<dbReference type="GO" id="GO:0006121">
    <property type="term" value="P:mitochondrial electron transport, succinate to ubiquinone"/>
    <property type="evidence" value="ECO:0007669"/>
    <property type="project" value="TreeGrafter"/>
</dbReference>
<dbReference type="Pfam" id="PF01127">
    <property type="entry name" value="Sdh_cyt"/>
    <property type="match status" value="1"/>
</dbReference>
<keyword evidence="5 8" id="KW-1133">Transmembrane helix</keyword>
<evidence type="ECO:0000256" key="3">
    <source>
        <dbReference type="ARBA" id="ARBA00022692"/>
    </source>
</evidence>
<keyword evidence="3 8" id="KW-0812">Transmembrane</keyword>
<proteinExistence type="predicted"/>
<keyword evidence="7 8" id="KW-0472">Membrane</keyword>
<accession>A0A6C0KMP2</accession>
<evidence type="ECO:0000256" key="7">
    <source>
        <dbReference type="ARBA" id="ARBA00023136"/>
    </source>
</evidence>
<organism evidence="9">
    <name type="scientific">viral metagenome</name>
    <dbReference type="NCBI Taxonomy" id="1070528"/>
    <lineage>
        <taxon>unclassified sequences</taxon>
        <taxon>metagenomes</taxon>
        <taxon>organismal metagenomes</taxon>
    </lineage>
</organism>
<evidence type="ECO:0000256" key="5">
    <source>
        <dbReference type="ARBA" id="ARBA00022989"/>
    </source>
</evidence>
<evidence type="ECO:0000256" key="2">
    <source>
        <dbReference type="ARBA" id="ARBA00022617"/>
    </source>
</evidence>
<dbReference type="InterPro" id="IPR000701">
    <property type="entry name" value="SuccDH_FuR_B_TM-su"/>
</dbReference>
<evidence type="ECO:0000256" key="4">
    <source>
        <dbReference type="ARBA" id="ARBA00022723"/>
    </source>
</evidence>
<feature type="transmembrane region" description="Helical" evidence="8">
    <location>
        <begin position="62"/>
        <end position="84"/>
    </location>
</feature>
<evidence type="ECO:0000256" key="6">
    <source>
        <dbReference type="ARBA" id="ARBA00023004"/>
    </source>
</evidence>
<dbReference type="GO" id="GO:0046872">
    <property type="term" value="F:metal ion binding"/>
    <property type="evidence" value="ECO:0007669"/>
    <property type="project" value="UniProtKB-KW"/>
</dbReference>
<dbReference type="PANTHER" id="PTHR10978:SF5">
    <property type="entry name" value="SUCCINATE DEHYDROGENASE CYTOCHROME B560 SUBUNIT, MITOCHONDRIAL"/>
    <property type="match status" value="1"/>
</dbReference>
<name>A0A6C0KMP2_9ZZZZ</name>
<reference evidence="9" key="1">
    <citation type="journal article" date="2020" name="Nature">
        <title>Giant virus diversity and host interactions through global metagenomics.</title>
        <authorList>
            <person name="Schulz F."/>
            <person name="Roux S."/>
            <person name="Paez-Espino D."/>
            <person name="Jungbluth S."/>
            <person name="Walsh D.A."/>
            <person name="Denef V.J."/>
            <person name="McMahon K.D."/>
            <person name="Konstantinidis K.T."/>
            <person name="Eloe-Fadrosh E.A."/>
            <person name="Kyrpides N.C."/>
            <person name="Woyke T."/>
        </authorList>
    </citation>
    <scope>NUCLEOTIDE SEQUENCE</scope>
    <source>
        <strain evidence="9">GVMAG-S-3300012919-55</strain>
    </source>
</reference>
<keyword evidence="6" id="KW-0408">Iron</keyword>
<dbReference type="CDD" id="cd03499">
    <property type="entry name" value="SQR_TypeC_SdhC"/>
    <property type="match status" value="1"/>
</dbReference>
<sequence>MKKNISPHVQIYSFPITAISSITTRITGLALTGMYTSMGISLLCNISLYDYYKKLDHYTKKVIHYTTIFPCVYHSYGGIRHFIWDGQPKYLTNKNVARSSYFLFGSSILTTILLEKQL</sequence>
<dbReference type="InterPro" id="IPR014314">
    <property type="entry name" value="Succ_DH_cytb556"/>
</dbReference>